<feature type="compositionally biased region" description="Basic residues" evidence="1">
    <location>
        <begin position="9"/>
        <end position="18"/>
    </location>
</feature>
<dbReference type="EMBL" id="CADCUP010000001">
    <property type="protein sequence ID" value="CAA9370932.1"/>
    <property type="molecule type" value="Genomic_DNA"/>
</dbReference>
<evidence type="ECO:0000256" key="1">
    <source>
        <dbReference type="SAM" id="MobiDB-lite"/>
    </source>
</evidence>
<organism evidence="2">
    <name type="scientific">uncultured Nocardioides sp</name>
    <dbReference type="NCBI Taxonomy" id="198441"/>
    <lineage>
        <taxon>Bacteria</taxon>
        <taxon>Bacillati</taxon>
        <taxon>Actinomycetota</taxon>
        <taxon>Actinomycetes</taxon>
        <taxon>Propionibacteriales</taxon>
        <taxon>Nocardioidaceae</taxon>
        <taxon>Nocardioides</taxon>
        <taxon>environmental samples</taxon>
    </lineage>
</organism>
<reference evidence="2" key="1">
    <citation type="submission" date="2020-02" db="EMBL/GenBank/DDBJ databases">
        <authorList>
            <person name="Meier V. D."/>
        </authorList>
    </citation>
    <scope>NUCLEOTIDE SEQUENCE</scope>
    <source>
        <strain evidence="2">AVDCRST_MAG06</strain>
    </source>
</reference>
<feature type="region of interest" description="Disordered" evidence="1">
    <location>
        <begin position="1"/>
        <end position="34"/>
    </location>
</feature>
<proteinExistence type="predicted"/>
<evidence type="ECO:0000313" key="2">
    <source>
        <dbReference type="EMBL" id="CAA9370932.1"/>
    </source>
</evidence>
<accession>A0A6J4MY57</accession>
<name>A0A6J4MY57_9ACTN</name>
<feature type="compositionally biased region" description="Gly residues" evidence="1">
    <location>
        <begin position="19"/>
        <end position="32"/>
    </location>
</feature>
<sequence>GEPAGDRGRARRRGRCRGGGRAPGGRAAGPAGGVAARDVRLLRPARAAGGCPRAPLAAIIREM</sequence>
<feature type="non-terminal residue" evidence="2">
    <location>
        <position position="63"/>
    </location>
</feature>
<dbReference type="AlphaFoldDB" id="A0A6J4MY57"/>
<gene>
    <name evidence="2" type="ORF">AVDCRST_MAG06-62</name>
</gene>
<feature type="non-terminal residue" evidence="2">
    <location>
        <position position="1"/>
    </location>
</feature>
<protein>
    <submittedName>
        <fullName evidence="2">Uncharacterized protein</fullName>
    </submittedName>
</protein>